<evidence type="ECO:0000256" key="9">
    <source>
        <dbReference type="ARBA" id="ARBA00022679"/>
    </source>
</evidence>
<dbReference type="GO" id="GO:0006207">
    <property type="term" value="P:'de novo' pyrimidine nucleobase biosynthetic process"/>
    <property type="evidence" value="ECO:0007669"/>
    <property type="project" value="InterPro"/>
</dbReference>
<evidence type="ECO:0000313" key="17">
    <source>
        <dbReference type="EMBL" id="CAF0778840.1"/>
    </source>
</evidence>
<evidence type="ECO:0000256" key="11">
    <source>
        <dbReference type="ARBA" id="ARBA00022975"/>
    </source>
</evidence>
<accession>A0A813R826</accession>
<keyword evidence="10" id="KW-0210">Decarboxylase</keyword>
<keyword evidence="12" id="KW-0456">Lyase</keyword>
<comment type="caution">
    <text evidence="17">The sequence shown here is derived from an EMBL/GenBank/DDBJ whole genome shotgun (WGS) entry which is preliminary data.</text>
</comment>
<dbReference type="InterPro" id="IPR023031">
    <property type="entry name" value="OPRT"/>
</dbReference>
<keyword evidence="8" id="KW-0328">Glycosyltransferase</keyword>
<dbReference type="CDD" id="cd04725">
    <property type="entry name" value="OMP_decarboxylase_like"/>
    <property type="match status" value="1"/>
</dbReference>
<dbReference type="NCBIfam" id="TIGR00336">
    <property type="entry name" value="pyrE"/>
    <property type="match status" value="1"/>
</dbReference>
<evidence type="ECO:0000256" key="13">
    <source>
        <dbReference type="ARBA" id="ARBA00023268"/>
    </source>
</evidence>
<evidence type="ECO:0000256" key="4">
    <source>
        <dbReference type="ARBA" id="ARBA00009769"/>
    </source>
</evidence>
<dbReference type="FunFam" id="3.40.50.2020:FF:000025">
    <property type="entry name" value="Uridine monophosphate synthetase"/>
    <property type="match status" value="1"/>
</dbReference>
<dbReference type="AlphaFoldDB" id="A0A813R826"/>
<dbReference type="GO" id="GO:0004588">
    <property type="term" value="F:orotate phosphoribosyltransferase activity"/>
    <property type="evidence" value="ECO:0007669"/>
    <property type="project" value="UniProtKB-EC"/>
</dbReference>
<dbReference type="EC" id="4.1.1.23" evidence="6"/>
<protein>
    <recommendedName>
        <fullName evidence="7">Uridine 5'-monophosphate synthase</fullName>
        <ecNumber evidence="5">2.4.2.10</ecNumber>
        <ecNumber evidence="6">4.1.1.23</ecNumber>
    </recommendedName>
</protein>
<feature type="active site" description="For OMPdecase activity" evidence="14">
    <location>
        <position position="294"/>
    </location>
</feature>
<feature type="active site" description="For OMPdecase activity" evidence="14">
    <location>
        <position position="299"/>
    </location>
</feature>
<evidence type="ECO:0000313" key="18">
    <source>
        <dbReference type="EMBL" id="CAF3797709.1"/>
    </source>
</evidence>
<evidence type="ECO:0000256" key="12">
    <source>
        <dbReference type="ARBA" id="ARBA00023239"/>
    </source>
</evidence>
<evidence type="ECO:0000256" key="6">
    <source>
        <dbReference type="ARBA" id="ARBA00012321"/>
    </source>
</evidence>
<feature type="binding site" evidence="15">
    <location>
        <position position="356"/>
    </location>
    <ligand>
        <name>substrate</name>
    </ligand>
</feature>
<evidence type="ECO:0000256" key="3">
    <source>
        <dbReference type="ARBA" id="ARBA00006221"/>
    </source>
</evidence>
<keyword evidence="11" id="KW-0665">Pyrimidine biosynthesis</keyword>
<keyword evidence="13" id="KW-0511">Multifunctional enzyme</keyword>
<dbReference type="InterPro" id="IPR004467">
    <property type="entry name" value="Or_phspho_trans_dom"/>
</dbReference>
<feature type="binding site" evidence="15">
    <location>
        <position position="435"/>
    </location>
    <ligand>
        <name>substrate</name>
    </ligand>
</feature>
<dbReference type="EC" id="2.4.2.10" evidence="5"/>
<dbReference type="SUPFAM" id="SSF53271">
    <property type="entry name" value="PRTase-like"/>
    <property type="match status" value="1"/>
</dbReference>
<dbReference type="SUPFAM" id="SSF51366">
    <property type="entry name" value="Ribulose-phoshate binding barrel"/>
    <property type="match status" value="1"/>
</dbReference>
<evidence type="ECO:0000256" key="14">
    <source>
        <dbReference type="PIRSR" id="PIRSR614732-1"/>
    </source>
</evidence>
<keyword evidence="9" id="KW-0808">Transferase</keyword>
<dbReference type="Gene3D" id="3.40.50.2020">
    <property type="match status" value="1"/>
</dbReference>
<evidence type="ECO:0000256" key="1">
    <source>
        <dbReference type="ARBA" id="ARBA00004861"/>
    </source>
</evidence>
<feature type="binding site" evidence="15">
    <location>
        <position position="241"/>
    </location>
    <ligand>
        <name>substrate</name>
    </ligand>
</feature>
<feature type="binding site" evidence="15">
    <location>
        <position position="436"/>
    </location>
    <ligand>
        <name>substrate</name>
    </ligand>
</feature>
<dbReference type="Pfam" id="PF00215">
    <property type="entry name" value="OMPdecase"/>
    <property type="match status" value="1"/>
</dbReference>
<dbReference type="PANTHER" id="PTHR19278:SF9">
    <property type="entry name" value="URIDINE 5'-MONOPHOSPHATE SYNTHASE"/>
    <property type="match status" value="1"/>
</dbReference>
<dbReference type="InterPro" id="IPR000836">
    <property type="entry name" value="PRTase_dom"/>
</dbReference>
<evidence type="ECO:0000256" key="2">
    <source>
        <dbReference type="ARBA" id="ARBA00004889"/>
    </source>
</evidence>
<dbReference type="InterPro" id="IPR001754">
    <property type="entry name" value="OMPdeCOase_dom"/>
</dbReference>
<sequence>MNNLEDLVVKLFDIEAFKFGSFKLKSGIQSPIYIDLRVIISYPDILRSVAVHMNEILQRSNVTYDSICGVPYTALPIASIICVDYKKPMLIRRKETKNYGTKKLIEGKFNQNDRCLIIEDIVTSGSSVIETAASLRAEGIQVTDAIVFFDRQQNGDNNLKDKNIRLLRVLTITQVLEYLVKNKRITQKVSNDVQEFIRQNQTELPTLKNGIIEMKSSSIPIRQRFQTIREEKKTNLCLCADLTSLDEIIELSKQVGPNICMLKIHCDILNDFSIEKIQQLKNISRTFNFLLLEDRKFADIGNTVQLQYTKGLFQIATWADLVTVHVLPGEGIVQALEQSVQSIDEPRGCLLIAQMSSKGALTNNEDYVKGVIKCAEKYSDYVIGFISQSRLTTDNKFIHCTPGIHLNNTGDQLGQQYVTPRQAIDGRGADILIVGRAITDSINRIKTCEEYQQEGYNVYEQLRNI</sequence>
<evidence type="ECO:0000313" key="19">
    <source>
        <dbReference type="Proteomes" id="UP000663860"/>
    </source>
</evidence>
<dbReference type="InterPro" id="IPR011060">
    <property type="entry name" value="RibuloseP-bd_barrel"/>
</dbReference>
<evidence type="ECO:0000256" key="15">
    <source>
        <dbReference type="PIRSR" id="PIRSR614732-2"/>
    </source>
</evidence>
<dbReference type="PROSITE" id="PS00156">
    <property type="entry name" value="OMPDECASE"/>
    <property type="match status" value="1"/>
</dbReference>
<comment type="pathway">
    <text evidence="2">Pyrimidine metabolism; UMP biosynthesis via de novo pathway; UMP from orotate: step 1/2.</text>
</comment>
<dbReference type="EMBL" id="CAJNOE010000034">
    <property type="protein sequence ID" value="CAF0778840.1"/>
    <property type="molecule type" value="Genomic_DNA"/>
</dbReference>
<feature type="binding site" evidence="15">
    <location>
        <position position="415"/>
    </location>
    <ligand>
        <name>substrate</name>
    </ligand>
</feature>
<dbReference type="EMBL" id="CAJOBB010001036">
    <property type="protein sequence ID" value="CAF3797709.1"/>
    <property type="molecule type" value="Genomic_DNA"/>
</dbReference>
<evidence type="ECO:0000256" key="7">
    <source>
        <dbReference type="ARBA" id="ARBA00015047"/>
    </source>
</evidence>
<dbReference type="InterPro" id="IPR013785">
    <property type="entry name" value="Aldolase_TIM"/>
</dbReference>
<reference evidence="17" key="1">
    <citation type="submission" date="2021-02" db="EMBL/GenBank/DDBJ databases">
        <authorList>
            <person name="Nowell W R."/>
        </authorList>
    </citation>
    <scope>NUCLEOTIDE SEQUENCE</scope>
</reference>
<dbReference type="Gene3D" id="3.20.20.70">
    <property type="entry name" value="Aldolase class I"/>
    <property type="match status" value="1"/>
</dbReference>
<dbReference type="CDD" id="cd06223">
    <property type="entry name" value="PRTases_typeI"/>
    <property type="match status" value="1"/>
</dbReference>
<dbReference type="Proteomes" id="UP000663868">
    <property type="component" value="Unassembled WGS sequence"/>
</dbReference>
<dbReference type="FunFam" id="3.20.20.70:FF:000114">
    <property type="entry name" value="Decarboxylase,orotidine phosphate"/>
    <property type="match status" value="1"/>
</dbReference>
<dbReference type="GO" id="GO:0044205">
    <property type="term" value="P:'de novo' UMP biosynthetic process"/>
    <property type="evidence" value="ECO:0007669"/>
    <property type="project" value="UniProtKB-UniPathway"/>
</dbReference>
<evidence type="ECO:0000256" key="5">
    <source>
        <dbReference type="ARBA" id="ARBA00011971"/>
    </source>
</evidence>
<gene>
    <name evidence="17" type="ORF">IZO911_LOCUS5717</name>
    <name evidence="18" type="ORF">KXQ929_LOCUS16849</name>
</gene>
<feature type="domain" description="Orotidine 5'-phosphate decarboxylase" evidence="16">
    <location>
        <begin position="235"/>
        <end position="451"/>
    </location>
</feature>
<dbReference type="GO" id="GO:0004590">
    <property type="term" value="F:orotidine-5'-phosphate decarboxylase activity"/>
    <property type="evidence" value="ECO:0007669"/>
    <property type="project" value="UniProtKB-EC"/>
</dbReference>
<dbReference type="UniPathway" id="UPA00070">
    <property type="reaction ID" value="UER00119"/>
</dbReference>
<dbReference type="PANTHER" id="PTHR19278">
    <property type="entry name" value="OROTATE PHOSPHORIBOSYLTRANSFERASE"/>
    <property type="match status" value="1"/>
</dbReference>
<comment type="pathway">
    <text evidence="1">Pyrimidine metabolism; UMP biosynthesis via de novo pathway; UMP from orotate: step 2/2.</text>
</comment>
<comment type="similarity">
    <text evidence="4">In the C-terminal section; belongs to the OMP decarboxylase family.</text>
</comment>
<name>A0A813R826_9BILA</name>
<dbReference type="NCBIfam" id="TIGR01740">
    <property type="entry name" value="pyrF"/>
    <property type="match status" value="1"/>
</dbReference>
<evidence type="ECO:0000259" key="16">
    <source>
        <dbReference type="SMART" id="SM00934"/>
    </source>
</evidence>
<feature type="active site" description="For OMPdecase activity" evidence="14">
    <location>
        <position position="296"/>
    </location>
</feature>
<dbReference type="SMART" id="SM00934">
    <property type="entry name" value="OMPdecase"/>
    <property type="match status" value="1"/>
</dbReference>
<feature type="binding site" evidence="15">
    <location>
        <position position="263"/>
    </location>
    <ligand>
        <name>substrate</name>
    </ligand>
</feature>
<comment type="similarity">
    <text evidence="3">In the N-terminal section; belongs to the purine/pyrimidine phosphoribosyltransferase family.</text>
</comment>
<organism evidence="17 19">
    <name type="scientific">Adineta steineri</name>
    <dbReference type="NCBI Taxonomy" id="433720"/>
    <lineage>
        <taxon>Eukaryota</taxon>
        <taxon>Metazoa</taxon>
        <taxon>Spiralia</taxon>
        <taxon>Gnathifera</taxon>
        <taxon>Rotifera</taxon>
        <taxon>Eurotatoria</taxon>
        <taxon>Bdelloidea</taxon>
        <taxon>Adinetida</taxon>
        <taxon>Adinetidae</taxon>
        <taxon>Adineta</taxon>
    </lineage>
</organism>
<dbReference type="InterPro" id="IPR014732">
    <property type="entry name" value="OMPdecase"/>
</dbReference>
<proteinExistence type="inferred from homology"/>
<dbReference type="HAMAP" id="MF_01208">
    <property type="entry name" value="PyrE"/>
    <property type="match status" value="1"/>
</dbReference>
<dbReference type="InterPro" id="IPR029057">
    <property type="entry name" value="PRTase-like"/>
</dbReference>
<dbReference type="InterPro" id="IPR018089">
    <property type="entry name" value="OMPdecase_AS"/>
</dbReference>
<evidence type="ECO:0000256" key="8">
    <source>
        <dbReference type="ARBA" id="ARBA00022676"/>
    </source>
</evidence>
<dbReference type="Proteomes" id="UP000663860">
    <property type="component" value="Unassembled WGS sequence"/>
</dbReference>
<evidence type="ECO:0000256" key="10">
    <source>
        <dbReference type="ARBA" id="ARBA00022793"/>
    </source>
</evidence>